<name>A0AAP3XSP2_9PROT</name>
<feature type="signal peptide" evidence="1">
    <location>
        <begin position="1"/>
        <end position="25"/>
    </location>
</feature>
<evidence type="ECO:0000256" key="1">
    <source>
        <dbReference type="SAM" id="SignalP"/>
    </source>
</evidence>
<evidence type="ECO:0008006" key="4">
    <source>
        <dbReference type="Google" id="ProtNLM"/>
    </source>
</evidence>
<evidence type="ECO:0000313" key="3">
    <source>
        <dbReference type="Proteomes" id="UP001301140"/>
    </source>
</evidence>
<dbReference type="EMBL" id="JARGEQ010000126">
    <property type="protein sequence ID" value="MDF1587298.1"/>
    <property type="molecule type" value="Genomic_DNA"/>
</dbReference>
<accession>A0AAP3XSP2</accession>
<protein>
    <recommendedName>
        <fullName evidence="4">Lipoprotein</fullName>
    </recommendedName>
</protein>
<dbReference type="Proteomes" id="UP001301140">
    <property type="component" value="Unassembled WGS sequence"/>
</dbReference>
<keyword evidence="1" id="KW-0732">Signal</keyword>
<dbReference type="RefSeq" id="WP_327789715.1">
    <property type="nucleotide sequence ID" value="NZ_JARGEQ010000126.1"/>
</dbReference>
<comment type="caution">
    <text evidence="2">The sequence shown here is derived from an EMBL/GenBank/DDBJ whole genome shotgun (WGS) entry which is preliminary data.</text>
</comment>
<reference evidence="2 3" key="1">
    <citation type="submission" date="2023-03" db="EMBL/GenBank/DDBJ databases">
        <title>YIM 152171 draft genome.</title>
        <authorList>
            <person name="Yang Z."/>
        </authorList>
    </citation>
    <scope>NUCLEOTIDE SEQUENCE [LARGE SCALE GENOMIC DNA]</scope>
    <source>
        <strain evidence="2 3">YIM 152171</strain>
    </source>
</reference>
<proteinExistence type="predicted"/>
<gene>
    <name evidence="2" type="ORF">PZ740_13005</name>
</gene>
<dbReference type="AlphaFoldDB" id="A0AAP3XSP2"/>
<sequence length="192" mass="20002">MAAFPRLTGAVSLAALAAAAFPLAAAGPDKAALIEDALSAAPPGVRETASVMAEDGTMLKEGSGAFVCMPTAAAIRELGSQPMCLDQVWLKWADAWMNKKPFTAEQVGIAYMLMGDAAGASNVDPHGDTPTADNQWVVEGPHVMLLVPDPALLEGLPDTPDGPGPYVMWKGTPYAHIMLPVGERPAQRKPEG</sequence>
<feature type="chain" id="PRO_5042874702" description="Lipoprotein" evidence="1">
    <location>
        <begin position="26"/>
        <end position="192"/>
    </location>
</feature>
<organism evidence="2 3">
    <name type="scientific">Marinimicrococcus flavescens</name>
    <dbReference type="NCBI Taxonomy" id="3031815"/>
    <lineage>
        <taxon>Bacteria</taxon>
        <taxon>Pseudomonadati</taxon>
        <taxon>Pseudomonadota</taxon>
        <taxon>Alphaproteobacteria</taxon>
        <taxon>Geminicoccales</taxon>
        <taxon>Geminicoccaceae</taxon>
        <taxon>Marinimicrococcus</taxon>
    </lineage>
</organism>
<evidence type="ECO:0000313" key="2">
    <source>
        <dbReference type="EMBL" id="MDF1587298.1"/>
    </source>
</evidence>
<keyword evidence="3" id="KW-1185">Reference proteome</keyword>